<proteinExistence type="predicted"/>
<reference evidence="1 2" key="1">
    <citation type="journal article" date="2019" name="Plant Biotechnol. J.">
        <title>The red bayberry genome and genetic basis of sex determination.</title>
        <authorList>
            <person name="Jia H.M."/>
            <person name="Jia H.J."/>
            <person name="Cai Q.L."/>
            <person name="Wang Y."/>
            <person name="Zhao H.B."/>
            <person name="Yang W.F."/>
            <person name="Wang G.Y."/>
            <person name="Li Y.H."/>
            <person name="Zhan D.L."/>
            <person name="Shen Y.T."/>
            <person name="Niu Q.F."/>
            <person name="Chang L."/>
            <person name="Qiu J."/>
            <person name="Zhao L."/>
            <person name="Xie H.B."/>
            <person name="Fu W.Y."/>
            <person name="Jin J."/>
            <person name="Li X.W."/>
            <person name="Jiao Y."/>
            <person name="Zhou C.C."/>
            <person name="Tu T."/>
            <person name="Chai C.Y."/>
            <person name="Gao J.L."/>
            <person name="Fan L.J."/>
            <person name="van de Weg E."/>
            <person name="Wang J.Y."/>
            <person name="Gao Z.S."/>
        </authorList>
    </citation>
    <scope>NUCLEOTIDE SEQUENCE [LARGE SCALE GENOMIC DNA]</scope>
    <source>
        <tissue evidence="1">Leaves</tissue>
    </source>
</reference>
<dbReference type="OrthoDB" id="1898799at2759"/>
<evidence type="ECO:0000313" key="1">
    <source>
        <dbReference type="EMBL" id="KAB1206932.1"/>
    </source>
</evidence>
<dbReference type="Proteomes" id="UP000516437">
    <property type="component" value="Chromosome 7"/>
</dbReference>
<name>A0A6A1V2J5_9ROSI</name>
<evidence type="ECO:0000313" key="2">
    <source>
        <dbReference type="Proteomes" id="UP000516437"/>
    </source>
</evidence>
<gene>
    <name evidence="1" type="ORF">CJ030_MR7G008152</name>
</gene>
<organism evidence="1 2">
    <name type="scientific">Morella rubra</name>
    <name type="common">Chinese bayberry</name>
    <dbReference type="NCBI Taxonomy" id="262757"/>
    <lineage>
        <taxon>Eukaryota</taxon>
        <taxon>Viridiplantae</taxon>
        <taxon>Streptophyta</taxon>
        <taxon>Embryophyta</taxon>
        <taxon>Tracheophyta</taxon>
        <taxon>Spermatophyta</taxon>
        <taxon>Magnoliopsida</taxon>
        <taxon>eudicotyledons</taxon>
        <taxon>Gunneridae</taxon>
        <taxon>Pentapetalae</taxon>
        <taxon>rosids</taxon>
        <taxon>fabids</taxon>
        <taxon>Fagales</taxon>
        <taxon>Myricaceae</taxon>
        <taxon>Morella</taxon>
    </lineage>
</organism>
<protein>
    <submittedName>
        <fullName evidence="1">Uncharacterized protein</fullName>
    </submittedName>
</protein>
<accession>A0A6A1V2J5</accession>
<keyword evidence="2" id="KW-1185">Reference proteome</keyword>
<sequence>MVVLSLLFNRKPKIQTPSPCSTLTTLSSMAANLNAYLLNQLQDKSFSQPPNDIILISLTPIISKKVPSHLYHHEIHSGILGHQVALQKFILTLVPSIFPGKVWRWEKVQTRIEICVDLVIEKTVEYAVAPVGRWLCYSFRYSNNIQKMEQEEELLQDDKNSLQLHVDAAIRNGEKIYDNINRWLTKVGVETEKVRKKVL</sequence>
<dbReference type="AlphaFoldDB" id="A0A6A1V2J5"/>
<comment type="caution">
    <text evidence="1">The sequence shown here is derived from an EMBL/GenBank/DDBJ whole genome shotgun (WGS) entry which is preliminary data.</text>
</comment>
<dbReference type="EMBL" id="RXIC02000025">
    <property type="protein sequence ID" value="KAB1206932.1"/>
    <property type="molecule type" value="Genomic_DNA"/>
</dbReference>